<gene>
    <name evidence="1" type="ORF">F4V45_08235</name>
</gene>
<dbReference type="Proteomes" id="UP000323707">
    <property type="component" value="Unassembled WGS sequence"/>
</dbReference>
<evidence type="ECO:0000313" key="2">
    <source>
        <dbReference type="Proteomes" id="UP000323707"/>
    </source>
</evidence>
<comment type="caution">
    <text evidence="1">The sequence shown here is derived from an EMBL/GenBank/DDBJ whole genome shotgun (WGS) entry which is preliminary data.</text>
</comment>
<evidence type="ECO:0000313" key="1">
    <source>
        <dbReference type="EMBL" id="KAA8707841.1"/>
    </source>
</evidence>
<organism evidence="1 2">
    <name type="scientific">Helicobacter canis</name>
    <dbReference type="NCBI Taxonomy" id="29419"/>
    <lineage>
        <taxon>Bacteria</taxon>
        <taxon>Pseudomonadati</taxon>
        <taxon>Campylobacterota</taxon>
        <taxon>Epsilonproteobacteria</taxon>
        <taxon>Campylobacterales</taxon>
        <taxon>Helicobacteraceae</taxon>
        <taxon>Helicobacter</taxon>
    </lineage>
</organism>
<accession>A0A5M9QHY0</accession>
<sequence length="188" mass="21834">MESTPLQKHCKQICYNQHMKTIHQVFTSLLINSEFSTLTSRLRSRQNLETLKYILPADMQNGLLSISYRAPTLLFCFNHPSHAYNFNHYKKKDIMYCLKTYPKKFDAFLASIGAQSMQAFIQSVQISGYVPKHILQPPTLKKPITIHFDEPASGTFINHATDPYLHERFEAIRTLIQKRNKKPTNNCQ</sequence>
<proteinExistence type="predicted"/>
<protein>
    <submittedName>
        <fullName evidence="1">Uncharacterized protein</fullName>
    </submittedName>
</protein>
<dbReference type="AlphaFoldDB" id="A0A5M9QHY0"/>
<reference evidence="1 2" key="1">
    <citation type="submission" date="2019-09" db="EMBL/GenBank/DDBJ databases">
        <title>Draft genome sequence of various Type strains from the CCUG.</title>
        <authorList>
            <person name="Pineiro-Iglesias B."/>
            <person name="Tunovic T."/>
            <person name="Unosson C."/>
            <person name="Inganas E."/>
            <person name="Ohlen M."/>
            <person name="Cardew S."/>
            <person name="Jensie-Markopoulos S."/>
            <person name="Salva-Serra F."/>
            <person name="Jaen-Luchoro D."/>
            <person name="Karlsson R."/>
            <person name="Svensson-Stadler L."/>
            <person name="Chun J."/>
            <person name="Moore E."/>
        </authorList>
    </citation>
    <scope>NUCLEOTIDE SEQUENCE [LARGE SCALE GENOMIC DNA]</scope>
    <source>
        <strain evidence="1 2">CCUG 32756T</strain>
    </source>
</reference>
<dbReference type="EMBL" id="VXKE01000021">
    <property type="protein sequence ID" value="KAA8707841.1"/>
    <property type="molecule type" value="Genomic_DNA"/>
</dbReference>
<name>A0A5M9QHY0_9HELI</name>
<dbReference type="RefSeq" id="WP_150337845.1">
    <property type="nucleotide sequence ID" value="NZ_JAERIX010000017.1"/>
</dbReference>